<organism evidence="1 2">
    <name type="scientific">Chiloscyllium punctatum</name>
    <name type="common">Brownbanded bambooshark</name>
    <name type="synonym">Hemiscyllium punctatum</name>
    <dbReference type="NCBI Taxonomy" id="137246"/>
    <lineage>
        <taxon>Eukaryota</taxon>
        <taxon>Metazoa</taxon>
        <taxon>Chordata</taxon>
        <taxon>Craniata</taxon>
        <taxon>Vertebrata</taxon>
        <taxon>Chondrichthyes</taxon>
        <taxon>Elasmobranchii</taxon>
        <taxon>Galeomorphii</taxon>
        <taxon>Galeoidea</taxon>
        <taxon>Orectolobiformes</taxon>
        <taxon>Hemiscylliidae</taxon>
        <taxon>Chiloscyllium</taxon>
    </lineage>
</organism>
<name>A0A401SJ06_CHIPU</name>
<accession>A0A401SJ06</accession>
<evidence type="ECO:0000313" key="1">
    <source>
        <dbReference type="EMBL" id="GCC30320.1"/>
    </source>
</evidence>
<protein>
    <submittedName>
        <fullName evidence="1">Uncharacterized protein</fullName>
    </submittedName>
</protein>
<dbReference type="Proteomes" id="UP000287033">
    <property type="component" value="Unassembled WGS sequence"/>
</dbReference>
<keyword evidence="2" id="KW-1185">Reference proteome</keyword>
<dbReference type="EMBL" id="BEZZ01000297">
    <property type="protein sequence ID" value="GCC30320.1"/>
    <property type="molecule type" value="Genomic_DNA"/>
</dbReference>
<comment type="caution">
    <text evidence="1">The sequence shown here is derived from an EMBL/GenBank/DDBJ whole genome shotgun (WGS) entry which is preliminary data.</text>
</comment>
<gene>
    <name evidence="1" type="ORF">chiPu_0008768</name>
</gene>
<proteinExistence type="predicted"/>
<dbReference type="AlphaFoldDB" id="A0A401SJ06"/>
<sequence length="102" mass="11302">MASWESGSELLGLFRIRPVQRYRPDGSPQNHGRWAQWRRDSACTGSLPLTPLVRTGSRGGAGEDNNHLGISLFLPSAGPGWQVRHRAEEMRNKNGAIPQDLL</sequence>
<evidence type="ECO:0000313" key="2">
    <source>
        <dbReference type="Proteomes" id="UP000287033"/>
    </source>
</evidence>
<reference evidence="1 2" key="1">
    <citation type="journal article" date="2018" name="Nat. Ecol. Evol.">
        <title>Shark genomes provide insights into elasmobranch evolution and the origin of vertebrates.</title>
        <authorList>
            <person name="Hara Y"/>
            <person name="Yamaguchi K"/>
            <person name="Onimaru K"/>
            <person name="Kadota M"/>
            <person name="Koyanagi M"/>
            <person name="Keeley SD"/>
            <person name="Tatsumi K"/>
            <person name="Tanaka K"/>
            <person name="Motone F"/>
            <person name="Kageyama Y"/>
            <person name="Nozu R"/>
            <person name="Adachi N"/>
            <person name="Nishimura O"/>
            <person name="Nakagawa R"/>
            <person name="Tanegashima C"/>
            <person name="Kiyatake I"/>
            <person name="Matsumoto R"/>
            <person name="Murakumo K"/>
            <person name="Nishida K"/>
            <person name="Terakita A"/>
            <person name="Kuratani S"/>
            <person name="Sato K"/>
            <person name="Hyodo S Kuraku.S."/>
        </authorList>
    </citation>
    <scope>NUCLEOTIDE SEQUENCE [LARGE SCALE GENOMIC DNA]</scope>
</reference>